<dbReference type="RefSeq" id="XP_022653494.1">
    <property type="nucleotide sequence ID" value="XM_022797759.1"/>
</dbReference>
<proteinExistence type="predicted"/>
<protein>
    <submittedName>
        <fullName evidence="2">Uncharacterized protein</fullName>
    </submittedName>
</protein>
<dbReference type="EnsemblMetazoa" id="XM_022797759">
    <property type="protein sequence ID" value="XP_022653494"/>
    <property type="gene ID" value="LOC111247146"/>
</dbReference>
<keyword evidence="3" id="KW-1185">Reference proteome</keyword>
<dbReference type="OrthoDB" id="10493246at2759"/>
<accession>A0A7M7JZW8</accession>
<keyword evidence="1" id="KW-0732">Signal</keyword>
<dbReference type="AlphaFoldDB" id="A0A7M7JZW8"/>
<dbReference type="KEGG" id="vde:111247146"/>
<organism evidence="2 3">
    <name type="scientific">Varroa destructor</name>
    <name type="common">Honeybee mite</name>
    <dbReference type="NCBI Taxonomy" id="109461"/>
    <lineage>
        <taxon>Eukaryota</taxon>
        <taxon>Metazoa</taxon>
        <taxon>Ecdysozoa</taxon>
        <taxon>Arthropoda</taxon>
        <taxon>Chelicerata</taxon>
        <taxon>Arachnida</taxon>
        <taxon>Acari</taxon>
        <taxon>Parasitiformes</taxon>
        <taxon>Mesostigmata</taxon>
        <taxon>Gamasina</taxon>
        <taxon>Dermanyssoidea</taxon>
        <taxon>Varroidae</taxon>
        <taxon>Varroa</taxon>
    </lineage>
</organism>
<evidence type="ECO:0000256" key="1">
    <source>
        <dbReference type="SAM" id="SignalP"/>
    </source>
</evidence>
<evidence type="ECO:0000313" key="3">
    <source>
        <dbReference type="Proteomes" id="UP000594260"/>
    </source>
</evidence>
<reference evidence="2" key="1">
    <citation type="submission" date="2021-01" db="UniProtKB">
        <authorList>
            <consortium name="EnsemblMetazoa"/>
        </authorList>
    </citation>
    <scope>IDENTIFICATION</scope>
</reference>
<dbReference type="GeneID" id="111247146"/>
<feature type="chain" id="PRO_5029727819" evidence="1">
    <location>
        <begin position="30"/>
        <end position="262"/>
    </location>
</feature>
<feature type="signal peptide" evidence="1">
    <location>
        <begin position="1"/>
        <end position="29"/>
    </location>
</feature>
<name>A0A7M7JZW8_VARDE</name>
<evidence type="ECO:0000313" key="2">
    <source>
        <dbReference type="EnsemblMetazoa" id="XP_022653494"/>
    </source>
</evidence>
<dbReference type="InParanoid" id="A0A7M7JZW8"/>
<sequence length="262" mass="29226">MQPLYMSALPGIPCLLIFLFYQTSPVAGAEQVSSVVNTPLHTTVEHSVHPSTTRQKETWSPIIQLNQLVRPRRDRLPPGFKVLRVTPSEDGRQKFPPSTSEGAGPHVLITKLLDSVPRFYLNTPYYYPDGPTVVFPGGHQHPESPIVPLVVTPAAYPGSFVHSYPSYPEVVYPVYPTRGGVRPEHSVDINDQQAGGDQHHDERIVCQEHVKRIKGVSAVQKTPTYIAATNGVPVALKIFPQPQWVQISKHHQNSKNFHYNLL</sequence>
<dbReference type="Proteomes" id="UP000594260">
    <property type="component" value="Unplaced"/>
</dbReference>